<dbReference type="eggNOG" id="COG2360">
    <property type="taxonomic scope" value="Bacteria"/>
</dbReference>
<organism evidence="5 6">
    <name type="scientific">Nautilia profundicola (strain ATCC BAA-1463 / DSM 18972 / AmH)</name>
    <dbReference type="NCBI Taxonomy" id="598659"/>
    <lineage>
        <taxon>Bacteria</taxon>
        <taxon>Pseudomonadati</taxon>
        <taxon>Campylobacterota</taxon>
        <taxon>Epsilonproteobacteria</taxon>
        <taxon>Nautiliales</taxon>
        <taxon>Nautiliaceae</taxon>
        <taxon>Nautilia</taxon>
    </lineage>
</organism>
<evidence type="ECO:0000313" key="6">
    <source>
        <dbReference type="Proteomes" id="UP000000448"/>
    </source>
</evidence>
<reference evidence="5 6" key="1">
    <citation type="journal article" date="2009" name="PLoS Genet.">
        <title>Adaptations to submarine hydrothermal environments exemplified by the genome of Nautilia profundicola.</title>
        <authorList>
            <person name="Campbell B.J."/>
            <person name="Smith J.L."/>
            <person name="Hanson T.E."/>
            <person name="Klotz M.G."/>
            <person name="Stein L.Y."/>
            <person name="Lee C.K."/>
            <person name="Wu D."/>
            <person name="Robinson J.M."/>
            <person name="Khouri H.M."/>
            <person name="Eisen J.A."/>
            <person name="Cary S.C."/>
        </authorList>
    </citation>
    <scope>NUCLEOTIDE SEQUENCE [LARGE SCALE GENOMIC DNA]</scope>
    <source>
        <strain evidence="6">ATCC BAA-1463 / DSM 18972 / AmH</strain>
    </source>
</reference>
<dbReference type="Gene3D" id="3.30.70.3550">
    <property type="entry name" value="Leucyl/phenylalanyl-tRNA-protein transferase, N-terminal domain"/>
    <property type="match status" value="1"/>
</dbReference>
<evidence type="ECO:0000256" key="1">
    <source>
        <dbReference type="ARBA" id="ARBA00022490"/>
    </source>
</evidence>
<dbReference type="InterPro" id="IPR042221">
    <property type="entry name" value="Leu/Phe-tRNA_Trfase_N"/>
</dbReference>
<evidence type="ECO:0000256" key="3">
    <source>
        <dbReference type="ARBA" id="ARBA00023315"/>
    </source>
</evidence>
<keyword evidence="3 4" id="KW-0012">Acyltransferase</keyword>
<comment type="similarity">
    <text evidence="4">Belongs to the L/F-transferase family.</text>
</comment>
<dbReference type="EMBL" id="CP001279">
    <property type="protein sequence ID" value="ACM93442.1"/>
    <property type="molecule type" value="Genomic_DNA"/>
</dbReference>
<comment type="catalytic activity">
    <reaction evidence="4">
        <text>N-terminal L-arginyl-[protein] + L-leucyl-tRNA(Leu) = N-terminal L-leucyl-L-arginyl-[protein] + tRNA(Leu) + H(+)</text>
        <dbReference type="Rhea" id="RHEA:50416"/>
        <dbReference type="Rhea" id="RHEA-COMP:9613"/>
        <dbReference type="Rhea" id="RHEA-COMP:9622"/>
        <dbReference type="Rhea" id="RHEA-COMP:12672"/>
        <dbReference type="Rhea" id="RHEA-COMP:12673"/>
        <dbReference type="ChEBI" id="CHEBI:15378"/>
        <dbReference type="ChEBI" id="CHEBI:64719"/>
        <dbReference type="ChEBI" id="CHEBI:78442"/>
        <dbReference type="ChEBI" id="CHEBI:78494"/>
        <dbReference type="ChEBI" id="CHEBI:133044"/>
        <dbReference type="EC" id="2.3.2.6"/>
    </reaction>
</comment>
<keyword evidence="2 4" id="KW-0808">Transferase</keyword>
<comment type="catalytic activity">
    <reaction evidence="4">
        <text>N-terminal L-lysyl-[protein] + L-leucyl-tRNA(Leu) = N-terminal L-leucyl-L-lysyl-[protein] + tRNA(Leu) + H(+)</text>
        <dbReference type="Rhea" id="RHEA:12340"/>
        <dbReference type="Rhea" id="RHEA-COMP:9613"/>
        <dbReference type="Rhea" id="RHEA-COMP:9622"/>
        <dbReference type="Rhea" id="RHEA-COMP:12670"/>
        <dbReference type="Rhea" id="RHEA-COMP:12671"/>
        <dbReference type="ChEBI" id="CHEBI:15378"/>
        <dbReference type="ChEBI" id="CHEBI:65249"/>
        <dbReference type="ChEBI" id="CHEBI:78442"/>
        <dbReference type="ChEBI" id="CHEBI:78494"/>
        <dbReference type="ChEBI" id="CHEBI:133043"/>
        <dbReference type="EC" id="2.3.2.6"/>
    </reaction>
</comment>
<protein>
    <recommendedName>
        <fullName evidence="4">Leucyl/phenylalanyl-tRNA--protein transferase</fullName>
        <ecNumber evidence="4">2.3.2.6</ecNumber>
    </recommendedName>
    <alternativeName>
        <fullName evidence="4">L/F-transferase</fullName>
    </alternativeName>
    <alternativeName>
        <fullName evidence="4">Leucyltransferase</fullName>
    </alternativeName>
    <alternativeName>
        <fullName evidence="4">Phenyalanyltransferase</fullName>
    </alternativeName>
</protein>
<dbReference type="HAMAP" id="MF_00688">
    <property type="entry name" value="Leu_Phe_trans"/>
    <property type="match status" value="1"/>
</dbReference>
<sequence length="246" mass="28833">MIKVNENPPLYLLDDFEFPDPFEPFDEGFIGASYDLYPKRLLEGYSQGFFPWYQDDEGMYHWFVLNERMLLKTDEVKTTKKLLRKLRSPKWEFKINTRFDDVIRYCANVKRKHENGTWISDGFIEAYTELHNYGFVLSVESYYEGELVGGFYGVAINRYFSGESMFHLKPDASKLALIYFCDVLKQNGIEFIDCQVPSEHLANMGGKVYKKEEFIPMIQEASGYIGKNDEETNLKTEKEKVIAENK</sequence>
<dbReference type="AlphaFoldDB" id="B9L8R7"/>
<dbReference type="InterPro" id="IPR016181">
    <property type="entry name" value="Acyl_CoA_acyltransferase"/>
</dbReference>
<dbReference type="InterPro" id="IPR042203">
    <property type="entry name" value="Leu/Phe-tRNA_Trfase_C"/>
</dbReference>
<dbReference type="GO" id="GO:0005737">
    <property type="term" value="C:cytoplasm"/>
    <property type="evidence" value="ECO:0007669"/>
    <property type="project" value="UniProtKB-SubCell"/>
</dbReference>
<keyword evidence="6" id="KW-1185">Reference proteome</keyword>
<accession>B9L8R7</accession>
<evidence type="ECO:0000313" key="5">
    <source>
        <dbReference type="EMBL" id="ACM93442.1"/>
    </source>
</evidence>
<dbReference type="PANTHER" id="PTHR30098:SF2">
    <property type="entry name" value="LEUCYL_PHENYLALANYL-TRNA--PROTEIN TRANSFERASE"/>
    <property type="match status" value="1"/>
</dbReference>
<dbReference type="Proteomes" id="UP000000448">
    <property type="component" value="Chromosome"/>
</dbReference>
<gene>
    <name evidence="4 5" type="primary">aat</name>
    <name evidence="5" type="ordered locus">NAMH_0609</name>
</gene>
<dbReference type="Pfam" id="PF03588">
    <property type="entry name" value="Leu_Phe_trans"/>
    <property type="match status" value="1"/>
</dbReference>
<dbReference type="OrthoDB" id="9790282at2"/>
<evidence type="ECO:0000256" key="4">
    <source>
        <dbReference type="HAMAP-Rule" id="MF_00688"/>
    </source>
</evidence>
<dbReference type="PANTHER" id="PTHR30098">
    <property type="entry name" value="LEUCYL/PHENYLALANYL-TRNA--PROTEIN TRANSFERASE"/>
    <property type="match status" value="1"/>
</dbReference>
<dbReference type="Gene3D" id="3.40.630.70">
    <property type="entry name" value="Leucyl/phenylalanyl-tRNA-protein transferase, C-terminal domain"/>
    <property type="match status" value="1"/>
</dbReference>
<comment type="subcellular location">
    <subcellularLocation>
        <location evidence="4">Cytoplasm</location>
    </subcellularLocation>
</comment>
<dbReference type="NCBIfam" id="TIGR00667">
    <property type="entry name" value="aat"/>
    <property type="match status" value="1"/>
</dbReference>
<comment type="catalytic activity">
    <reaction evidence="4">
        <text>L-phenylalanyl-tRNA(Phe) + an N-terminal L-alpha-aminoacyl-[protein] = an N-terminal L-phenylalanyl-L-alpha-aminoacyl-[protein] + tRNA(Phe)</text>
        <dbReference type="Rhea" id="RHEA:43632"/>
        <dbReference type="Rhea" id="RHEA-COMP:9668"/>
        <dbReference type="Rhea" id="RHEA-COMP:9699"/>
        <dbReference type="Rhea" id="RHEA-COMP:10636"/>
        <dbReference type="Rhea" id="RHEA-COMP:10637"/>
        <dbReference type="ChEBI" id="CHEBI:78442"/>
        <dbReference type="ChEBI" id="CHEBI:78531"/>
        <dbReference type="ChEBI" id="CHEBI:78597"/>
        <dbReference type="ChEBI" id="CHEBI:83561"/>
        <dbReference type="EC" id="2.3.2.6"/>
    </reaction>
</comment>
<evidence type="ECO:0000256" key="2">
    <source>
        <dbReference type="ARBA" id="ARBA00022679"/>
    </source>
</evidence>
<dbReference type="STRING" id="598659.NAMH_0609"/>
<dbReference type="EC" id="2.3.2.6" evidence="4"/>
<comment type="function">
    <text evidence="4">Functions in the N-end rule pathway of protein degradation where it conjugates Leu, Phe and, less efficiently, Met from aminoacyl-tRNAs to the N-termini of proteins containing an N-terminal arginine or lysine.</text>
</comment>
<dbReference type="SUPFAM" id="SSF55729">
    <property type="entry name" value="Acyl-CoA N-acyltransferases (Nat)"/>
    <property type="match status" value="1"/>
</dbReference>
<dbReference type="InterPro" id="IPR004616">
    <property type="entry name" value="Leu/Phe-tRNA_Trfase"/>
</dbReference>
<keyword evidence="1 4" id="KW-0963">Cytoplasm</keyword>
<dbReference type="HOGENOM" id="CLU_075045_0_0_7"/>
<dbReference type="KEGG" id="nam:NAMH_0609"/>
<proteinExistence type="inferred from homology"/>
<name>B9L8R7_NAUPA</name>
<dbReference type="GO" id="GO:0008914">
    <property type="term" value="F:leucyl-tRNA--protein transferase activity"/>
    <property type="evidence" value="ECO:0007669"/>
    <property type="project" value="UniProtKB-UniRule"/>
</dbReference>
<dbReference type="GO" id="GO:0030163">
    <property type="term" value="P:protein catabolic process"/>
    <property type="evidence" value="ECO:0007669"/>
    <property type="project" value="UniProtKB-UniRule"/>
</dbReference>
<dbReference type="RefSeq" id="WP_015902494.1">
    <property type="nucleotide sequence ID" value="NC_012115.1"/>
</dbReference>